<dbReference type="PANTHER" id="PTHR31793:SF24">
    <property type="entry name" value="LONG-CHAIN ACYL-COA THIOESTERASE FADM"/>
    <property type="match status" value="1"/>
</dbReference>
<dbReference type="EMBL" id="CP045809">
    <property type="protein sequence ID" value="QHN37529.1"/>
    <property type="molecule type" value="Genomic_DNA"/>
</dbReference>
<dbReference type="InterPro" id="IPR029069">
    <property type="entry name" value="HotDog_dom_sf"/>
</dbReference>
<protein>
    <submittedName>
        <fullName evidence="1">Acyl-CoA thioesterase</fullName>
    </submittedName>
</protein>
<reference evidence="1" key="1">
    <citation type="journal article" date="2021" name="Nat. Microbiol.">
        <title>Cocultivation of an ultrasmall environmental parasitic bacterium with lytic ability against bacteria associated with wastewater foams.</title>
        <authorList>
            <person name="Batinovic S."/>
            <person name="Rose J.J.A."/>
            <person name="Ratcliffe J."/>
            <person name="Seviour R.J."/>
            <person name="Petrovski S."/>
        </authorList>
    </citation>
    <scope>NUCLEOTIDE SEQUENCE</scope>
    <source>
        <strain evidence="1">CON9</strain>
    </source>
</reference>
<name>A0ABX6IQE5_9ACTN</name>
<dbReference type="InterPro" id="IPR050563">
    <property type="entry name" value="4-hydroxybenzoyl-CoA_TE"/>
</dbReference>
<dbReference type="SUPFAM" id="SSF54637">
    <property type="entry name" value="Thioesterase/thiol ester dehydrase-isomerase"/>
    <property type="match status" value="1"/>
</dbReference>
<proteinExistence type="predicted"/>
<gene>
    <name evidence="1" type="ORF">GII31_12035</name>
</gene>
<dbReference type="Proteomes" id="UP001059836">
    <property type="component" value="Chromosome"/>
</dbReference>
<dbReference type="CDD" id="cd00586">
    <property type="entry name" value="4HBT"/>
    <property type="match status" value="1"/>
</dbReference>
<dbReference type="Gene3D" id="3.10.129.10">
    <property type="entry name" value="Hotdog Thioesterase"/>
    <property type="match status" value="1"/>
</dbReference>
<organism evidence="1 2">
    <name type="scientific">Gordonia pseudamarae</name>
    <dbReference type="NCBI Taxonomy" id="2831662"/>
    <lineage>
        <taxon>Bacteria</taxon>
        <taxon>Bacillati</taxon>
        <taxon>Actinomycetota</taxon>
        <taxon>Actinomycetes</taxon>
        <taxon>Mycobacteriales</taxon>
        <taxon>Gordoniaceae</taxon>
        <taxon>Gordonia</taxon>
    </lineage>
</organism>
<keyword evidence="2" id="KW-1185">Reference proteome</keyword>
<dbReference type="Pfam" id="PF13279">
    <property type="entry name" value="4HBT_2"/>
    <property type="match status" value="1"/>
</dbReference>
<accession>A0ABX6IQE5</accession>
<sequence length="123" mass="13393">MDLNNHVNNVVIAQIFEESRVRALATWFGRDVGSSRPTTVVARQDIEFRAPLMYSFAPVRVVVSVGRIGGKSVTLGCELRSPHGQLCAVATTVLVSVDRETGRSLPLPDQVRAVFEAWSGPTT</sequence>
<dbReference type="PANTHER" id="PTHR31793">
    <property type="entry name" value="4-HYDROXYBENZOYL-COA THIOESTERASE FAMILY MEMBER"/>
    <property type="match status" value="1"/>
</dbReference>
<evidence type="ECO:0000313" key="2">
    <source>
        <dbReference type="Proteomes" id="UP001059836"/>
    </source>
</evidence>
<evidence type="ECO:0000313" key="1">
    <source>
        <dbReference type="EMBL" id="QHN37529.1"/>
    </source>
</evidence>